<dbReference type="AlphaFoldDB" id="A0A6C0CID6"/>
<sequence>MAQDKSKIIALAKNFKDEVLLPLSQEGLLEEELLDEALEVYLGQLVEHASTDRPVIINENGEWKELHPFLAGPIIVGGVSWPTIEHYRIASAYFGGDQDLIDNIREAKNPTIAHRRAENANAQSVHKRFDFDDTRDSELKTAYMLWLHANPDLLKRLKATEKANIVLEQFNDSYMGITKIGKGNNAVGKILSQLRVEL</sequence>
<accession>A0A6C0CID6</accession>
<dbReference type="Gene3D" id="1.10.357.40">
    <property type="entry name" value="YbiA-like"/>
    <property type="match status" value="1"/>
</dbReference>
<dbReference type="InterPro" id="IPR037238">
    <property type="entry name" value="YbiA-like_sf"/>
</dbReference>
<feature type="domain" description="NADAR" evidence="1">
    <location>
        <begin position="76"/>
        <end position="198"/>
    </location>
</feature>
<organism evidence="2">
    <name type="scientific">viral metagenome</name>
    <dbReference type="NCBI Taxonomy" id="1070528"/>
    <lineage>
        <taxon>unclassified sequences</taxon>
        <taxon>metagenomes</taxon>
        <taxon>organismal metagenomes</taxon>
    </lineage>
</organism>
<protein>
    <recommendedName>
        <fullName evidence="1">NADAR domain-containing protein</fullName>
    </recommendedName>
</protein>
<dbReference type="CDD" id="cd15457">
    <property type="entry name" value="NADAR"/>
    <property type="match status" value="1"/>
</dbReference>
<name>A0A6C0CID6_9ZZZZ</name>
<evidence type="ECO:0000313" key="2">
    <source>
        <dbReference type="EMBL" id="QHT03414.1"/>
    </source>
</evidence>
<dbReference type="Pfam" id="PF08719">
    <property type="entry name" value="NADAR"/>
    <property type="match status" value="1"/>
</dbReference>
<evidence type="ECO:0000259" key="1">
    <source>
        <dbReference type="Pfam" id="PF08719"/>
    </source>
</evidence>
<reference evidence="2" key="1">
    <citation type="journal article" date="2020" name="Nature">
        <title>Giant virus diversity and host interactions through global metagenomics.</title>
        <authorList>
            <person name="Schulz F."/>
            <person name="Roux S."/>
            <person name="Paez-Espino D."/>
            <person name="Jungbluth S."/>
            <person name="Walsh D.A."/>
            <person name="Denef V.J."/>
            <person name="McMahon K.D."/>
            <person name="Konstantinidis K.T."/>
            <person name="Eloe-Fadrosh E.A."/>
            <person name="Kyrpides N.C."/>
            <person name="Woyke T."/>
        </authorList>
    </citation>
    <scope>NUCLEOTIDE SEQUENCE</scope>
    <source>
        <strain evidence="2">GVMAG-M-3300021079-18</strain>
    </source>
</reference>
<dbReference type="SUPFAM" id="SSF143990">
    <property type="entry name" value="YbiA-like"/>
    <property type="match status" value="1"/>
</dbReference>
<dbReference type="EMBL" id="MN739411">
    <property type="protein sequence ID" value="QHT03414.1"/>
    <property type="molecule type" value="Genomic_DNA"/>
</dbReference>
<dbReference type="InterPro" id="IPR012816">
    <property type="entry name" value="NADAR"/>
</dbReference>
<proteinExistence type="predicted"/>